<dbReference type="AlphaFoldDB" id="A0A2P2N5U8"/>
<name>A0A2P2N5U8_RHIMU</name>
<dbReference type="EMBL" id="GGEC01057282">
    <property type="protein sequence ID" value="MBX37766.1"/>
    <property type="molecule type" value="Transcribed_RNA"/>
</dbReference>
<organism evidence="1">
    <name type="scientific">Rhizophora mucronata</name>
    <name type="common">Asiatic mangrove</name>
    <dbReference type="NCBI Taxonomy" id="61149"/>
    <lineage>
        <taxon>Eukaryota</taxon>
        <taxon>Viridiplantae</taxon>
        <taxon>Streptophyta</taxon>
        <taxon>Embryophyta</taxon>
        <taxon>Tracheophyta</taxon>
        <taxon>Spermatophyta</taxon>
        <taxon>Magnoliopsida</taxon>
        <taxon>eudicotyledons</taxon>
        <taxon>Gunneridae</taxon>
        <taxon>Pentapetalae</taxon>
        <taxon>rosids</taxon>
        <taxon>fabids</taxon>
        <taxon>Malpighiales</taxon>
        <taxon>Rhizophoraceae</taxon>
        <taxon>Rhizophora</taxon>
    </lineage>
</organism>
<reference evidence="1" key="1">
    <citation type="submission" date="2018-02" db="EMBL/GenBank/DDBJ databases">
        <title>Rhizophora mucronata_Transcriptome.</title>
        <authorList>
            <person name="Meera S.P."/>
            <person name="Sreeshan A."/>
            <person name="Augustine A."/>
        </authorList>
    </citation>
    <scope>NUCLEOTIDE SEQUENCE</scope>
    <source>
        <tissue evidence="1">Leaf</tissue>
    </source>
</reference>
<sequence length="51" mass="5942">MQFSNSCTSKSFKIQNPFTKASSLQYPDLKFPSFEQNFPFSSIFPCFQLCF</sequence>
<protein>
    <submittedName>
        <fullName evidence="1">Uncharacterized protein</fullName>
    </submittedName>
</protein>
<accession>A0A2P2N5U8</accession>
<proteinExistence type="predicted"/>
<evidence type="ECO:0000313" key="1">
    <source>
        <dbReference type="EMBL" id="MBX37766.1"/>
    </source>
</evidence>